<keyword evidence="10" id="KW-1185">Reference proteome</keyword>
<dbReference type="InterPro" id="IPR016024">
    <property type="entry name" value="ARM-type_fold"/>
</dbReference>
<dbReference type="SMART" id="SM00504">
    <property type="entry name" value="Ubox"/>
    <property type="match status" value="1"/>
</dbReference>
<dbReference type="FunCoup" id="A0A2P5FXI3">
    <property type="interactions" value="1018"/>
</dbReference>
<dbReference type="InParanoid" id="A0A2P5FXI3"/>
<accession>A0A2P5FXI3</accession>
<keyword evidence="6" id="KW-0833">Ubl conjugation pathway</keyword>
<feature type="region of interest" description="Disordered" evidence="7">
    <location>
        <begin position="402"/>
        <end position="422"/>
    </location>
</feature>
<dbReference type="EC" id="2.3.2.27" evidence="3"/>
<dbReference type="SUPFAM" id="SSF48371">
    <property type="entry name" value="ARM repeat"/>
    <property type="match status" value="1"/>
</dbReference>
<comment type="catalytic activity">
    <reaction evidence="1">
        <text>S-ubiquitinyl-[E2 ubiquitin-conjugating enzyme]-L-cysteine + [acceptor protein]-L-lysine = [E2 ubiquitin-conjugating enzyme]-L-cysteine + N(6)-ubiquitinyl-[acceptor protein]-L-lysine.</text>
        <dbReference type="EC" id="2.3.2.27"/>
    </reaction>
</comment>
<keyword evidence="4" id="KW-0808">Transferase</keyword>
<evidence type="ECO:0000256" key="1">
    <source>
        <dbReference type="ARBA" id="ARBA00000900"/>
    </source>
</evidence>
<dbReference type="InterPro" id="IPR045210">
    <property type="entry name" value="RING-Ubox_PUB"/>
</dbReference>
<keyword evidence="5" id="KW-0677">Repeat</keyword>
<dbReference type="InterPro" id="IPR003613">
    <property type="entry name" value="Ubox_domain"/>
</dbReference>
<evidence type="ECO:0000313" key="10">
    <source>
        <dbReference type="Proteomes" id="UP000237000"/>
    </source>
</evidence>
<gene>
    <name evidence="9" type="ORF">TorRG33x02_014970</name>
</gene>
<evidence type="ECO:0000256" key="7">
    <source>
        <dbReference type="SAM" id="MobiDB-lite"/>
    </source>
</evidence>
<dbReference type="SUPFAM" id="SSF57850">
    <property type="entry name" value="RING/U-box"/>
    <property type="match status" value="1"/>
</dbReference>
<dbReference type="SMART" id="SM00185">
    <property type="entry name" value="ARM"/>
    <property type="match status" value="4"/>
</dbReference>
<evidence type="ECO:0000256" key="6">
    <source>
        <dbReference type="ARBA" id="ARBA00022786"/>
    </source>
</evidence>
<evidence type="ECO:0000256" key="5">
    <source>
        <dbReference type="ARBA" id="ARBA00022737"/>
    </source>
</evidence>
<organism evidence="9 10">
    <name type="scientific">Trema orientale</name>
    <name type="common">Charcoal tree</name>
    <name type="synonym">Celtis orientalis</name>
    <dbReference type="NCBI Taxonomy" id="63057"/>
    <lineage>
        <taxon>Eukaryota</taxon>
        <taxon>Viridiplantae</taxon>
        <taxon>Streptophyta</taxon>
        <taxon>Embryophyta</taxon>
        <taxon>Tracheophyta</taxon>
        <taxon>Spermatophyta</taxon>
        <taxon>Magnoliopsida</taxon>
        <taxon>eudicotyledons</taxon>
        <taxon>Gunneridae</taxon>
        <taxon>Pentapetalae</taxon>
        <taxon>rosids</taxon>
        <taxon>fabids</taxon>
        <taxon>Rosales</taxon>
        <taxon>Cannabaceae</taxon>
        <taxon>Trema</taxon>
    </lineage>
</organism>
<dbReference type="InterPro" id="IPR011989">
    <property type="entry name" value="ARM-like"/>
</dbReference>
<dbReference type="InterPro" id="IPR013083">
    <property type="entry name" value="Znf_RING/FYVE/PHD"/>
</dbReference>
<feature type="domain" description="U-box" evidence="8">
    <location>
        <begin position="272"/>
        <end position="346"/>
    </location>
</feature>
<evidence type="ECO:0000256" key="3">
    <source>
        <dbReference type="ARBA" id="ARBA00012483"/>
    </source>
</evidence>
<evidence type="ECO:0000313" key="9">
    <source>
        <dbReference type="EMBL" id="POO02513.1"/>
    </source>
</evidence>
<evidence type="ECO:0000256" key="4">
    <source>
        <dbReference type="ARBA" id="ARBA00022679"/>
    </source>
</evidence>
<dbReference type="InterPro" id="IPR000225">
    <property type="entry name" value="Armadillo"/>
</dbReference>
<evidence type="ECO:0000259" key="8">
    <source>
        <dbReference type="PROSITE" id="PS51698"/>
    </source>
</evidence>
<evidence type="ECO:0000256" key="2">
    <source>
        <dbReference type="ARBA" id="ARBA00004906"/>
    </source>
</evidence>
<dbReference type="GO" id="GO:0016567">
    <property type="term" value="P:protein ubiquitination"/>
    <property type="evidence" value="ECO:0007669"/>
    <property type="project" value="UniProtKB-UniPathway"/>
</dbReference>
<name>A0A2P5FXI3_TREOI</name>
<dbReference type="EMBL" id="JXTC01000004">
    <property type="protein sequence ID" value="POO02513.1"/>
    <property type="molecule type" value="Genomic_DNA"/>
</dbReference>
<proteinExistence type="predicted"/>
<comment type="pathway">
    <text evidence="2">Protein modification; protein ubiquitination.</text>
</comment>
<dbReference type="InterPro" id="IPR058678">
    <property type="entry name" value="ARM_PUB"/>
</dbReference>
<sequence>MGSDDAEAVGTVANTRSFKVHSLMCSELMRLVDRISNIFPEIESARPRCSTGIQALCLLNRAIEKANLLLQYCGESSKLYLALTGDVILSRCRRSRSLLEQSLCQIQDMVPVLLAVEISQIIDDLSAATFILEPCEEEAGKVVRELIQKGTSTSDSLVTSEIKALQLAASRLHITSPKAIVIEKRAIRKLLDKVSETDSTKKKILTYFLYLFKKYGNLVIPDQTESASASCQGSFSFGNSDIGFAHNQSAGVEPRNRYRQCEVESNMLRRAVPPGEFRCPISSRLMYDPVVIASGQSYERMWIQKWFDEGHDTCPKTNMKLTHMSLTPNVSMKDLISRWCTQNGVMLTDPSKVPEAVHSWEISSTSIASFGSSMNDLHLQMDFSNISLGSIDASFSSDSLRTKTANGSSSAQTDDGSESFQSCSNVSETDLEFLSNLGELSWESRCKVVGDVKNYLKCNDKAYHSLSPENFVEPLITFLTDARDSDDVNVQRDGFQLLLTFVSRNRNKIPYLREDAFGLLASFLDSEVAEEVFAIMEILSGYPYCRSKIMASGAITAISSALNSQIRDLQEQAIRLLYNLSSSHDICLQIASLECIPKLVSLLSDKALVEKCLFIMKNLCNIEEARASVAETSGCITSIAEVLESGSSEEQEYAVDILLSLCSQRIEYCQLVMEEGIIPPLVNISINGSDRGKVNALELLRQLRDIRSEPELLPFEVDASRGLSNQMTERKSSKASGFFGRKISMFSKSSGKKR</sequence>
<dbReference type="Pfam" id="PF25598">
    <property type="entry name" value="ARM_PUB"/>
    <property type="match status" value="1"/>
</dbReference>
<dbReference type="PANTHER" id="PTHR23315:SF240">
    <property type="entry name" value="U-BOX DOMAIN-CONTAINING PROTEIN 5"/>
    <property type="match status" value="1"/>
</dbReference>
<dbReference type="AlphaFoldDB" id="A0A2P5FXI3"/>
<dbReference type="OrthoDB" id="10064100at2759"/>
<dbReference type="UniPathway" id="UPA00143"/>
<reference evidence="10" key="1">
    <citation type="submission" date="2016-06" db="EMBL/GenBank/DDBJ databases">
        <title>Parallel loss of symbiosis genes in relatives of nitrogen-fixing non-legume Parasponia.</title>
        <authorList>
            <person name="Van Velzen R."/>
            <person name="Holmer R."/>
            <person name="Bu F."/>
            <person name="Rutten L."/>
            <person name="Van Zeijl A."/>
            <person name="Liu W."/>
            <person name="Santuari L."/>
            <person name="Cao Q."/>
            <person name="Sharma T."/>
            <person name="Shen D."/>
            <person name="Roswanjaya Y."/>
            <person name="Wardhani T."/>
            <person name="Kalhor M.S."/>
            <person name="Jansen J."/>
            <person name="Van den Hoogen J."/>
            <person name="Gungor B."/>
            <person name="Hartog M."/>
            <person name="Hontelez J."/>
            <person name="Verver J."/>
            <person name="Yang W.-C."/>
            <person name="Schijlen E."/>
            <person name="Repin R."/>
            <person name="Schilthuizen M."/>
            <person name="Schranz E."/>
            <person name="Heidstra R."/>
            <person name="Miyata K."/>
            <person name="Fedorova E."/>
            <person name="Kohlen W."/>
            <person name="Bisseling T."/>
            <person name="Smit S."/>
            <person name="Geurts R."/>
        </authorList>
    </citation>
    <scope>NUCLEOTIDE SEQUENCE [LARGE SCALE GENOMIC DNA]</scope>
    <source>
        <strain evidence="10">cv. RG33-2</strain>
    </source>
</reference>
<dbReference type="PANTHER" id="PTHR23315">
    <property type="entry name" value="U BOX DOMAIN-CONTAINING"/>
    <property type="match status" value="1"/>
</dbReference>
<dbReference type="Gene3D" id="1.25.10.10">
    <property type="entry name" value="Leucine-rich Repeat Variant"/>
    <property type="match status" value="1"/>
</dbReference>
<dbReference type="Gene3D" id="3.30.40.10">
    <property type="entry name" value="Zinc/RING finger domain, C3HC4 (zinc finger)"/>
    <property type="match status" value="1"/>
</dbReference>
<protein>
    <recommendedName>
        <fullName evidence="3">RING-type E3 ubiquitin transferase</fullName>
        <ecNumber evidence="3">2.3.2.27</ecNumber>
    </recommendedName>
</protein>
<comment type="caution">
    <text evidence="9">The sequence shown here is derived from an EMBL/GenBank/DDBJ whole genome shotgun (WGS) entry which is preliminary data.</text>
</comment>
<dbReference type="FunFam" id="3.30.40.10:FF:000114">
    <property type="entry name" value="RING-type E3 ubiquitin transferase"/>
    <property type="match status" value="1"/>
</dbReference>
<dbReference type="Pfam" id="PF04564">
    <property type="entry name" value="U-box"/>
    <property type="match status" value="1"/>
</dbReference>
<dbReference type="PROSITE" id="PS51698">
    <property type="entry name" value="U_BOX"/>
    <property type="match status" value="1"/>
</dbReference>
<dbReference type="GO" id="GO:0061630">
    <property type="term" value="F:ubiquitin protein ligase activity"/>
    <property type="evidence" value="ECO:0007669"/>
    <property type="project" value="UniProtKB-EC"/>
</dbReference>
<dbReference type="Proteomes" id="UP000237000">
    <property type="component" value="Unassembled WGS sequence"/>
</dbReference>
<dbReference type="CDD" id="cd16664">
    <property type="entry name" value="RING-Ubox_PUB"/>
    <property type="match status" value="1"/>
</dbReference>